<organism evidence="5 6">
    <name type="scientific">Dethiosulfovibrio salsuginis</name>
    <dbReference type="NCBI Taxonomy" id="561720"/>
    <lineage>
        <taxon>Bacteria</taxon>
        <taxon>Thermotogati</taxon>
        <taxon>Synergistota</taxon>
        <taxon>Synergistia</taxon>
        <taxon>Synergistales</taxon>
        <taxon>Dethiosulfovibrionaceae</taxon>
        <taxon>Dethiosulfovibrio</taxon>
    </lineage>
</organism>
<evidence type="ECO:0000256" key="2">
    <source>
        <dbReference type="SAM" id="MobiDB-lite"/>
    </source>
</evidence>
<gene>
    <name evidence="5" type="ORF">SAMN06275492_11258</name>
</gene>
<dbReference type="PROSITE" id="PS50966">
    <property type="entry name" value="ZF_SWIM"/>
    <property type="match status" value="1"/>
</dbReference>
<evidence type="ECO:0000259" key="4">
    <source>
        <dbReference type="PROSITE" id="PS50966"/>
    </source>
</evidence>
<dbReference type="Pfam" id="PF04434">
    <property type="entry name" value="SWIM"/>
    <property type="match status" value="1"/>
</dbReference>
<protein>
    <submittedName>
        <fullName evidence="5">SWIM zinc finger</fullName>
    </submittedName>
</protein>
<feature type="region of interest" description="Disordered" evidence="2">
    <location>
        <begin position="83"/>
        <end position="118"/>
    </location>
</feature>
<accession>A0A1X7JHR9</accession>
<evidence type="ECO:0000313" key="6">
    <source>
        <dbReference type="Proteomes" id="UP000193355"/>
    </source>
</evidence>
<keyword evidence="6" id="KW-1185">Reference proteome</keyword>
<dbReference type="Proteomes" id="UP000193355">
    <property type="component" value="Unassembled WGS sequence"/>
</dbReference>
<sequence>MLTFFGCSFLFILGLIKPDFSLWWSQKKTRKVAILFYGAGAFTGLMSGVVLKGETSWIDYALISALYLTWIAQISRLKNKPQEDLAKSNTAGNKQEDTKKTKKSWKPKKELPQTMGADPKATWEKWASNIHDEEAQLTRQKRAWGCYVKKVDRNQGIAQMSGSGTFYTTTLEACTCPDFAKRDLPCKHMYRLAMEMGLIELSQFLDGDSDYTLS</sequence>
<keyword evidence="3" id="KW-0472">Membrane</keyword>
<dbReference type="EMBL" id="FXBB01000012">
    <property type="protein sequence ID" value="SMG27458.1"/>
    <property type="molecule type" value="Genomic_DNA"/>
</dbReference>
<evidence type="ECO:0000256" key="3">
    <source>
        <dbReference type="SAM" id="Phobius"/>
    </source>
</evidence>
<dbReference type="STRING" id="561720.SAMN06275492_11258"/>
<keyword evidence="1" id="KW-0862">Zinc</keyword>
<proteinExistence type="predicted"/>
<reference evidence="6" key="1">
    <citation type="submission" date="2017-04" db="EMBL/GenBank/DDBJ databases">
        <authorList>
            <person name="Varghese N."/>
            <person name="Submissions S."/>
        </authorList>
    </citation>
    <scope>NUCLEOTIDE SEQUENCE [LARGE SCALE GENOMIC DNA]</scope>
    <source>
        <strain evidence="6">USBA 82</strain>
    </source>
</reference>
<keyword evidence="1" id="KW-0863">Zinc-finger</keyword>
<feature type="transmembrane region" description="Helical" evidence="3">
    <location>
        <begin position="34"/>
        <end position="51"/>
    </location>
</feature>
<dbReference type="InterPro" id="IPR007527">
    <property type="entry name" value="Znf_SWIM"/>
</dbReference>
<feature type="domain" description="SWIM-type" evidence="4">
    <location>
        <begin position="166"/>
        <end position="197"/>
    </location>
</feature>
<keyword evidence="1" id="KW-0479">Metal-binding</keyword>
<keyword evidence="3" id="KW-0812">Transmembrane</keyword>
<dbReference type="AlphaFoldDB" id="A0A1X7JHR9"/>
<dbReference type="GO" id="GO:0008270">
    <property type="term" value="F:zinc ion binding"/>
    <property type="evidence" value="ECO:0007669"/>
    <property type="project" value="UniProtKB-KW"/>
</dbReference>
<name>A0A1X7JHR9_9BACT</name>
<evidence type="ECO:0000313" key="5">
    <source>
        <dbReference type="EMBL" id="SMG27458.1"/>
    </source>
</evidence>
<feature type="transmembrane region" description="Helical" evidence="3">
    <location>
        <begin position="58"/>
        <end position="75"/>
    </location>
</feature>
<keyword evidence="3" id="KW-1133">Transmembrane helix</keyword>
<evidence type="ECO:0000256" key="1">
    <source>
        <dbReference type="PROSITE-ProRule" id="PRU00325"/>
    </source>
</evidence>